<dbReference type="EC" id="3.1.1.47" evidence="4"/>
<feature type="region of interest" description="Disordered" evidence="5">
    <location>
        <begin position="552"/>
        <end position="593"/>
    </location>
</feature>
<sequence length="616" mass="67281">MPTLSKELPPYTGPYRVGAIDIEAPCDGRLVHAATYLRDGEAAFQLDTVLFTVYYPADADAPATKPRHRWLLEPARLRGEGFARFVNISNWVVDRIFAFFLWALVGSIRIPADVDVPIRDPDAAVSGSDARSRFGSSRLDVSSASTEHLLGTHLERANESGGVGCTTRYPVVVFSHGMAASRTDYTQLCGELASRGYIVAAIEHRDGSGPGSVVRRGGGRQGTVLPTDVRTHGHGHGHIHRHKRVRSMRNVLHFSSHHLQHSPPLDKEALQRAQLAFRQAEMEETVRVLRMLNAGEGRSVFRHNSRGEGEHLAGWRGRLDIERMVLAGHSYGATGALRACAPPEDLSPPPSGSASESTSAPTPTPTSQSSSSSNPSIPTIPAVPPRPFRPLPLAGCIALDPGKASGPLNADIPVPLLIIHSHSWSRKISLFMGRPHFDVVRDLALTCLRRTGAAWFMTSLGTSHPSCTDAPIIQPLILGWATGATVEAREGVLQYVRRIQEFIDFVIVGERWGLLAKGVTHEAYREEVLVPWKKFYGPRDWKRDWQIHVAPEGEEERGRASGSGTRPRAGKAVSVGAGLGERRDDFELGEMRPVSTLEGSSAYEDVEADLGYRRSI</sequence>
<name>A0ABR4FKD8_9EURO</name>
<keyword evidence="1 4" id="KW-0378">Hydrolase</keyword>
<keyword evidence="7" id="KW-1185">Reference proteome</keyword>
<evidence type="ECO:0000313" key="7">
    <source>
        <dbReference type="Proteomes" id="UP001610563"/>
    </source>
</evidence>
<feature type="compositionally biased region" description="Basic residues" evidence="5">
    <location>
        <begin position="232"/>
        <end position="241"/>
    </location>
</feature>
<dbReference type="Pfam" id="PF03403">
    <property type="entry name" value="PAF-AH_p_II"/>
    <property type="match status" value="1"/>
</dbReference>
<organism evidence="6 7">
    <name type="scientific">Aspergillus keveii</name>
    <dbReference type="NCBI Taxonomy" id="714993"/>
    <lineage>
        <taxon>Eukaryota</taxon>
        <taxon>Fungi</taxon>
        <taxon>Dikarya</taxon>
        <taxon>Ascomycota</taxon>
        <taxon>Pezizomycotina</taxon>
        <taxon>Eurotiomycetes</taxon>
        <taxon>Eurotiomycetidae</taxon>
        <taxon>Eurotiales</taxon>
        <taxon>Aspergillaceae</taxon>
        <taxon>Aspergillus</taxon>
        <taxon>Aspergillus subgen. Nidulantes</taxon>
    </lineage>
</organism>
<dbReference type="InterPro" id="IPR029058">
    <property type="entry name" value="AB_hydrolase_fold"/>
</dbReference>
<comment type="catalytic activity">
    <reaction evidence="4">
        <text>a 1-O-alkyl-2-acetyl-sn-glycero-3-phosphocholine + H2O = a 1-O-alkyl-sn-glycero-3-phosphocholine + acetate + H(+)</text>
        <dbReference type="Rhea" id="RHEA:17777"/>
        <dbReference type="ChEBI" id="CHEBI:15377"/>
        <dbReference type="ChEBI" id="CHEBI:15378"/>
        <dbReference type="ChEBI" id="CHEBI:30089"/>
        <dbReference type="ChEBI" id="CHEBI:30909"/>
        <dbReference type="ChEBI" id="CHEBI:36707"/>
        <dbReference type="EC" id="3.1.1.47"/>
    </reaction>
</comment>
<dbReference type="Gene3D" id="3.40.50.1820">
    <property type="entry name" value="alpha/beta hydrolase"/>
    <property type="match status" value="1"/>
</dbReference>
<dbReference type="InterPro" id="IPR016715">
    <property type="entry name" value="PAF_acetylhydro_eukaryote"/>
</dbReference>
<feature type="compositionally biased region" description="Low complexity" evidence="5">
    <location>
        <begin position="352"/>
        <end position="380"/>
    </location>
</feature>
<keyword evidence="2 4" id="KW-0442">Lipid degradation</keyword>
<dbReference type="EMBL" id="JBFTWV010000216">
    <property type="protein sequence ID" value="KAL2783706.1"/>
    <property type="molecule type" value="Genomic_DNA"/>
</dbReference>
<dbReference type="PANTHER" id="PTHR10272">
    <property type="entry name" value="PLATELET-ACTIVATING FACTOR ACETYLHYDROLASE"/>
    <property type="match status" value="1"/>
</dbReference>
<comment type="similarity">
    <text evidence="4">Belongs to the serine esterase family.</text>
</comment>
<dbReference type="PIRSF" id="PIRSF018169">
    <property type="entry name" value="PAF_acetylhydrolase"/>
    <property type="match status" value="1"/>
</dbReference>
<feature type="region of interest" description="Disordered" evidence="5">
    <location>
        <begin position="338"/>
        <end position="384"/>
    </location>
</feature>
<accession>A0ABR4FKD8</accession>
<keyword evidence="3 4" id="KW-0443">Lipid metabolism</keyword>
<evidence type="ECO:0000256" key="1">
    <source>
        <dbReference type="ARBA" id="ARBA00022801"/>
    </source>
</evidence>
<evidence type="ECO:0000313" key="6">
    <source>
        <dbReference type="EMBL" id="KAL2783706.1"/>
    </source>
</evidence>
<feature type="compositionally biased region" description="Basic and acidic residues" evidence="5">
    <location>
        <begin position="580"/>
        <end position="590"/>
    </location>
</feature>
<evidence type="ECO:0000256" key="3">
    <source>
        <dbReference type="ARBA" id="ARBA00023098"/>
    </source>
</evidence>
<evidence type="ECO:0000256" key="2">
    <source>
        <dbReference type="ARBA" id="ARBA00022963"/>
    </source>
</evidence>
<dbReference type="SUPFAM" id="SSF53474">
    <property type="entry name" value="alpha/beta-Hydrolases"/>
    <property type="match status" value="1"/>
</dbReference>
<dbReference type="Proteomes" id="UP001610563">
    <property type="component" value="Unassembled WGS sequence"/>
</dbReference>
<comment type="caution">
    <text evidence="6">The sequence shown here is derived from an EMBL/GenBank/DDBJ whole genome shotgun (WGS) entry which is preliminary data.</text>
</comment>
<evidence type="ECO:0000256" key="4">
    <source>
        <dbReference type="PIRNR" id="PIRNR018169"/>
    </source>
</evidence>
<feature type="region of interest" description="Disordered" evidence="5">
    <location>
        <begin position="208"/>
        <end position="241"/>
    </location>
</feature>
<evidence type="ECO:0000256" key="5">
    <source>
        <dbReference type="SAM" id="MobiDB-lite"/>
    </source>
</evidence>
<gene>
    <name evidence="6" type="ORF">BJX66DRAFT_317978</name>
</gene>
<protein>
    <recommendedName>
        <fullName evidence="4">Putative phospholipase</fullName>
        <ecNumber evidence="4">3.1.1.47</ecNumber>
    </recommendedName>
</protein>
<dbReference type="PANTHER" id="PTHR10272:SF11">
    <property type="entry name" value="PHOSPHOLIPASE-RELATED"/>
    <property type="match status" value="1"/>
</dbReference>
<proteinExistence type="inferred from homology"/>
<reference evidence="6 7" key="1">
    <citation type="submission" date="2024-07" db="EMBL/GenBank/DDBJ databases">
        <title>Section-level genome sequencing and comparative genomics of Aspergillus sections Usti and Cavernicolus.</title>
        <authorList>
            <consortium name="Lawrence Berkeley National Laboratory"/>
            <person name="Nybo J.L."/>
            <person name="Vesth T.C."/>
            <person name="Theobald S."/>
            <person name="Frisvad J.C."/>
            <person name="Larsen T.O."/>
            <person name="Kjaerboelling I."/>
            <person name="Rothschild-Mancinelli K."/>
            <person name="Lyhne E.K."/>
            <person name="Kogle M.E."/>
            <person name="Barry K."/>
            <person name="Clum A."/>
            <person name="Na H."/>
            <person name="Ledsgaard L."/>
            <person name="Lin J."/>
            <person name="Lipzen A."/>
            <person name="Kuo A."/>
            <person name="Riley R."/>
            <person name="Mondo S."/>
            <person name="Labutti K."/>
            <person name="Haridas S."/>
            <person name="Pangalinan J."/>
            <person name="Salamov A.A."/>
            <person name="Simmons B.A."/>
            <person name="Magnuson J.K."/>
            <person name="Chen J."/>
            <person name="Drula E."/>
            <person name="Henrissat B."/>
            <person name="Wiebenga A."/>
            <person name="Lubbers R.J."/>
            <person name="Gomes A.C."/>
            <person name="Makela M.R."/>
            <person name="Stajich J."/>
            <person name="Grigoriev I.V."/>
            <person name="Mortensen U.H."/>
            <person name="De Vries R.P."/>
            <person name="Baker S.E."/>
            <person name="Andersen M.R."/>
        </authorList>
    </citation>
    <scope>NUCLEOTIDE SEQUENCE [LARGE SCALE GENOMIC DNA]</scope>
    <source>
        <strain evidence="6 7">CBS 209.92</strain>
    </source>
</reference>